<dbReference type="Proteomes" id="UP001215280">
    <property type="component" value="Unassembled WGS sequence"/>
</dbReference>
<reference evidence="1" key="1">
    <citation type="submission" date="2023-03" db="EMBL/GenBank/DDBJ databases">
        <title>Massive genome expansion in bonnet fungi (Mycena s.s.) driven by repeated elements and novel gene families across ecological guilds.</title>
        <authorList>
            <consortium name="Lawrence Berkeley National Laboratory"/>
            <person name="Harder C.B."/>
            <person name="Miyauchi S."/>
            <person name="Viragh M."/>
            <person name="Kuo A."/>
            <person name="Thoen E."/>
            <person name="Andreopoulos B."/>
            <person name="Lu D."/>
            <person name="Skrede I."/>
            <person name="Drula E."/>
            <person name="Henrissat B."/>
            <person name="Morin E."/>
            <person name="Kohler A."/>
            <person name="Barry K."/>
            <person name="LaButti K."/>
            <person name="Morin E."/>
            <person name="Salamov A."/>
            <person name="Lipzen A."/>
            <person name="Mereny Z."/>
            <person name="Hegedus B."/>
            <person name="Baldrian P."/>
            <person name="Stursova M."/>
            <person name="Weitz H."/>
            <person name="Taylor A."/>
            <person name="Grigoriev I.V."/>
            <person name="Nagy L.G."/>
            <person name="Martin F."/>
            <person name="Kauserud H."/>
        </authorList>
    </citation>
    <scope>NUCLEOTIDE SEQUENCE</scope>
    <source>
        <strain evidence="1">CBHHK188m</strain>
    </source>
</reference>
<dbReference type="EMBL" id="JARJLG010000005">
    <property type="protein sequence ID" value="KAJ7780813.1"/>
    <property type="molecule type" value="Genomic_DNA"/>
</dbReference>
<protein>
    <submittedName>
        <fullName evidence="1">Uncharacterized protein</fullName>
    </submittedName>
</protein>
<dbReference type="AlphaFoldDB" id="A0AAD7K8Z8"/>
<evidence type="ECO:0000313" key="2">
    <source>
        <dbReference type="Proteomes" id="UP001215280"/>
    </source>
</evidence>
<evidence type="ECO:0000313" key="1">
    <source>
        <dbReference type="EMBL" id="KAJ7780813.1"/>
    </source>
</evidence>
<sequence>MNRSLTVSPLRPHNEMPLPEILHHQGGWSAEQIESVWAQDHWHTSGAENVERAWVFAGQLPNLRTNGESPEHAWATVINPEVGERNRHLDRLLASLLRRECTQRLLMAEAEERRLQRDSSPAGCERARDNLPTSEEAKWQLLCHYQEYLRWMRVLLEGGSAPTDDDEELPELVD</sequence>
<gene>
    <name evidence="1" type="ORF">DFH07DRAFT_950036</name>
</gene>
<comment type="caution">
    <text evidence="1">The sequence shown here is derived from an EMBL/GenBank/DDBJ whole genome shotgun (WGS) entry which is preliminary data.</text>
</comment>
<organism evidence="1 2">
    <name type="scientific">Mycena maculata</name>
    <dbReference type="NCBI Taxonomy" id="230809"/>
    <lineage>
        <taxon>Eukaryota</taxon>
        <taxon>Fungi</taxon>
        <taxon>Dikarya</taxon>
        <taxon>Basidiomycota</taxon>
        <taxon>Agaricomycotina</taxon>
        <taxon>Agaricomycetes</taxon>
        <taxon>Agaricomycetidae</taxon>
        <taxon>Agaricales</taxon>
        <taxon>Marasmiineae</taxon>
        <taxon>Mycenaceae</taxon>
        <taxon>Mycena</taxon>
    </lineage>
</organism>
<accession>A0AAD7K8Z8</accession>
<keyword evidence="2" id="KW-1185">Reference proteome</keyword>
<proteinExistence type="predicted"/>
<name>A0AAD7K8Z8_9AGAR</name>